<dbReference type="EMBL" id="VIWP01000005">
    <property type="protein sequence ID" value="TWF51982.1"/>
    <property type="molecule type" value="Genomic_DNA"/>
</dbReference>
<feature type="domain" description="PIN" evidence="1">
    <location>
        <begin position="5"/>
        <end position="114"/>
    </location>
</feature>
<reference evidence="2 3" key="1">
    <citation type="submission" date="2019-06" db="EMBL/GenBank/DDBJ databases">
        <title>Sorghum-associated microbial communities from plants grown in Nebraska, USA.</title>
        <authorList>
            <person name="Schachtman D."/>
        </authorList>
    </citation>
    <scope>NUCLEOTIDE SEQUENCE [LARGE SCALE GENOMIC DNA]</scope>
    <source>
        <strain evidence="2 3">1225</strain>
    </source>
</reference>
<dbReference type="Gene3D" id="3.40.50.1010">
    <property type="entry name" value="5'-nuclease"/>
    <property type="match status" value="1"/>
</dbReference>
<keyword evidence="3" id="KW-1185">Reference proteome</keyword>
<dbReference type="CDD" id="cd18692">
    <property type="entry name" value="PIN_VapC-like"/>
    <property type="match status" value="1"/>
</dbReference>
<dbReference type="InterPro" id="IPR029060">
    <property type="entry name" value="PIN-like_dom_sf"/>
</dbReference>
<dbReference type="Pfam" id="PF01850">
    <property type="entry name" value="PIN"/>
    <property type="match status" value="1"/>
</dbReference>
<protein>
    <submittedName>
        <fullName evidence="2">Putative nucleic acid-binding protein</fullName>
    </submittedName>
</protein>
<evidence type="ECO:0000259" key="1">
    <source>
        <dbReference type="Pfam" id="PF01850"/>
    </source>
</evidence>
<sequence>MPGNFFDTNILLYLASGDVEKAEAADRALALGGTISVQVLNEFAHVATRKMGFSAQEVHSFLNTIRSLLDVIPLTVDIHDMGLALAERFKLSIYDAMIVAAAISVNSDILFTEDLQHGMKIGGLSIVNPLRQDP</sequence>
<gene>
    <name evidence="2" type="ORF">FHW37_10580</name>
</gene>
<comment type="caution">
    <text evidence="2">The sequence shown here is derived from an EMBL/GenBank/DDBJ whole genome shotgun (WGS) entry which is preliminary data.</text>
</comment>
<dbReference type="RefSeq" id="WP_145639489.1">
    <property type="nucleotide sequence ID" value="NZ_VIWP01000005.1"/>
</dbReference>
<dbReference type="AlphaFoldDB" id="A0A561QNW1"/>
<dbReference type="InterPro" id="IPR002716">
    <property type="entry name" value="PIN_dom"/>
</dbReference>
<dbReference type="SUPFAM" id="SSF88723">
    <property type="entry name" value="PIN domain-like"/>
    <property type="match status" value="1"/>
</dbReference>
<accession>A0A561QNW1</accession>
<proteinExistence type="predicted"/>
<dbReference type="OrthoDB" id="163436at2"/>
<name>A0A561QNW1_9HYPH</name>
<evidence type="ECO:0000313" key="2">
    <source>
        <dbReference type="EMBL" id="TWF51982.1"/>
    </source>
</evidence>
<evidence type="ECO:0000313" key="3">
    <source>
        <dbReference type="Proteomes" id="UP000320653"/>
    </source>
</evidence>
<organism evidence="2 3">
    <name type="scientific">Neorhizobium alkalisoli</name>
    <dbReference type="NCBI Taxonomy" id="528178"/>
    <lineage>
        <taxon>Bacteria</taxon>
        <taxon>Pseudomonadati</taxon>
        <taxon>Pseudomonadota</taxon>
        <taxon>Alphaproteobacteria</taxon>
        <taxon>Hyphomicrobiales</taxon>
        <taxon>Rhizobiaceae</taxon>
        <taxon>Rhizobium/Agrobacterium group</taxon>
        <taxon>Neorhizobium</taxon>
    </lineage>
</organism>
<dbReference type="Proteomes" id="UP000320653">
    <property type="component" value="Unassembled WGS sequence"/>
</dbReference>